<dbReference type="AlphaFoldDB" id="A0A0S4IZ53"/>
<dbReference type="Proteomes" id="UP000051952">
    <property type="component" value="Unassembled WGS sequence"/>
</dbReference>
<accession>A0A0S4IZ53</accession>
<proteinExistence type="predicted"/>
<reference evidence="3" key="1">
    <citation type="submission" date="2015-09" db="EMBL/GenBank/DDBJ databases">
        <authorList>
            <consortium name="Pathogen Informatics"/>
        </authorList>
    </citation>
    <scope>NUCLEOTIDE SEQUENCE [LARGE SCALE GENOMIC DNA]</scope>
    <source>
        <strain evidence="3">Lake Konstanz</strain>
    </source>
</reference>
<evidence type="ECO:0000256" key="1">
    <source>
        <dbReference type="SAM" id="SignalP"/>
    </source>
</evidence>
<evidence type="ECO:0000313" key="3">
    <source>
        <dbReference type="Proteomes" id="UP000051952"/>
    </source>
</evidence>
<organism evidence="2 3">
    <name type="scientific">Bodo saltans</name>
    <name type="common">Flagellated protozoan</name>
    <dbReference type="NCBI Taxonomy" id="75058"/>
    <lineage>
        <taxon>Eukaryota</taxon>
        <taxon>Discoba</taxon>
        <taxon>Euglenozoa</taxon>
        <taxon>Kinetoplastea</taxon>
        <taxon>Metakinetoplastina</taxon>
        <taxon>Eubodonida</taxon>
        <taxon>Bodonidae</taxon>
        <taxon>Bodo</taxon>
    </lineage>
</organism>
<keyword evidence="3" id="KW-1185">Reference proteome</keyword>
<evidence type="ECO:0000313" key="2">
    <source>
        <dbReference type="EMBL" id="CUG04401.1"/>
    </source>
</evidence>
<gene>
    <name evidence="2" type="ORF">BSAL_70545</name>
</gene>
<sequence length="199" mass="20007">MSSSFTVKVLAIVAAVVVIAAVASSTENDGGRHRSSIALEKADGTPCGTTTCAVGDVCCDETTCYNPSAGETCCAAAKDSDYPNSAICSSTQTCCGGDTAMTVTCIDPTNETCCSDSYAIATACGLGDTCCETWGPPTMFNCCGGEKHSTCCNNGEGGASADSICCAEGTTCCLVEDAEYVTCCNATETCGVDACLGLF</sequence>
<feature type="signal peptide" evidence="1">
    <location>
        <begin position="1"/>
        <end position="25"/>
    </location>
</feature>
<name>A0A0S4IZ53_BODSA</name>
<dbReference type="EMBL" id="CYKH01000518">
    <property type="protein sequence ID" value="CUG04401.1"/>
    <property type="molecule type" value="Genomic_DNA"/>
</dbReference>
<protein>
    <submittedName>
        <fullName evidence="2">GPI-anchored surface protein, putative</fullName>
    </submittedName>
</protein>
<dbReference type="VEuPathDB" id="TriTrypDB:BSAL_70545"/>
<feature type="chain" id="PRO_5006621798" evidence="1">
    <location>
        <begin position="26"/>
        <end position="199"/>
    </location>
</feature>
<dbReference type="OrthoDB" id="5409186at2759"/>
<keyword evidence="1" id="KW-0732">Signal</keyword>
<dbReference type="OMA" id="CYTSMCY"/>